<dbReference type="RefSeq" id="WP_132068829.1">
    <property type="nucleotide sequence ID" value="NZ_SMLH01000001.1"/>
</dbReference>
<accession>A0ABY2DVC2</accession>
<proteinExistence type="predicted"/>
<evidence type="ECO:0000256" key="1">
    <source>
        <dbReference type="SAM" id="Phobius"/>
    </source>
</evidence>
<name>A0ABY2DVC2_9FLAO</name>
<feature type="transmembrane region" description="Helical" evidence="1">
    <location>
        <begin position="88"/>
        <end position="106"/>
    </location>
</feature>
<keyword evidence="1" id="KW-1133">Transmembrane helix</keyword>
<comment type="caution">
    <text evidence="2">The sequence shown here is derived from an EMBL/GenBank/DDBJ whole genome shotgun (WGS) entry which is preliminary data.</text>
</comment>
<keyword evidence="1" id="KW-0472">Membrane</keyword>
<sequence length="241" mass="27969">MNEDRYIVFDHYLQDELSVEDKVKFENQLAEDPELASAFEIFKELNLHLENKFGNADEFNAFKENSKSISNDHFKASKPKTKVIGFKPWIYLVAASVVVLLGLFLFNPKPNFEDFNQHENAYFTERGAVDEKLKQAEDAFNAKNYKAAISFFKAVLKEKDTPEIHYFYGISLLETNEIQEAEVVFNELKAGTSIYKNKAIWNLALAKLKQKDYKSCKEILLTISSDYEDYEQVQELLKELD</sequence>
<protein>
    <submittedName>
        <fullName evidence="2">Tetratricopeptide repeat protein</fullName>
    </submittedName>
</protein>
<dbReference type="Gene3D" id="1.25.40.10">
    <property type="entry name" value="Tetratricopeptide repeat domain"/>
    <property type="match status" value="1"/>
</dbReference>
<dbReference type="SUPFAM" id="SSF48452">
    <property type="entry name" value="TPR-like"/>
    <property type="match status" value="1"/>
</dbReference>
<keyword evidence="1" id="KW-0812">Transmembrane</keyword>
<organism evidence="2 3">
    <name type="scientific">Flavobacterium ranwuense</name>
    <dbReference type="NCBI Taxonomy" id="2541725"/>
    <lineage>
        <taxon>Bacteria</taxon>
        <taxon>Pseudomonadati</taxon>
        <taxon>Bacteroidota</taxon>
        <taxon>Flavobacteriia</taxon>
        <taxon>Flavobacteriales</taxon>
        <taxon>Flavobacteriaceae</taxon>
        <taxon>Flavobacterium</taxon>
    </lineage>
</organism>
<reference evidence="2 3" key="1">
    <citation type="submission" date="2019-03" db="EMBL/GenBank/DDBJ databases">
        <title>Novel species of Flavobacterium.</title>
        <authorList>
            <person name="Liu Q."/>
            <person name="Xin Y.-H."/>
        </authorList>
    </citation>
    <scope>NUCLEOTIDE SEQUENCE [LARGE SCALE GENOMIC DNA]</scope>
    <source>
        <strain evidence="2 3">LB2P22</strain>
    </source>
</reference>
<dbReference type="Proteomes" id="UP000294685">
    <property type="component" value="Unassembled WGS sequence"/>
</dbReference>
<dbReference type="InterPro" id="IPR011990">
    <property type="entry name" value="TPR-like_helical_dom_sf"/>
</dbReference>
<dbReference type="EMBL" id="SMLH01000001">
    <property type="protein sequence ID" value="TDE31315.1"/>
    <property type="molecule type" value="Genomic_DNA"/>
</dbReference>
<evidence type="ECO:0000313" key="2">
    <source>
        <dbReference type="EMBL" id="TDE31315.1"/>
    </source>
</evidence>
<keyword evidence="3" id="KW-1185">Reference proteome</keyword>
<gene>
    <name evidence="2" type="ORF">E0I61_01020</name>
</gene>
<evidence type="ECO:0000313" key="3">
    <source>
        <dbReference type="Proteomes" id="UP000294685"/>
    </source>
</evidence>